<comment type="subcellular location">
    <subcellularLocation>
        <location evidence="1 9">Cell membrane</location>
        <topology evidence="1 9">Multi-pass membrane protein</topology>
    </subcellularLocation>
</comment>
<keyword evidence="8 9" id="KW-0472">Membrane</keyword>
<gene>
    <name evidence="12" type="ORF">ASU35_04650</name>
</gene>
<dbReference type="InterPro" id="IPR000515">
    <property type="entry name" value="MetI-like"/>
</dbReference>
<feature type="transmembrane region" description="Helical" evidence="9">
    <location>
        <begin position="94"/>
        <end position="113"/>
    </location>
</feature>
<keyword evidence="5 10" id="KW-0500">Molybdenum</keyword>
<comment type="caution">
    <text evidence="10">Lacks conserved residue(s) required for the propagation of feature annotation.</text>
</comment>
<dbReference type="RefSeq" id="WP_058354284.1">
    <property type="nucleotide sequence ID" value="NZ_CABMMD010000219.1"/>
</dbReference>
<dbReference type="OrthoDB" id="9795403at2"/>
<feature type="transmembrane region" description="Helical" evidence="9">
    <location>
        <begin position="16"/>
        <end position="38"/>
    </location>
</feature>
<keyword evidence="6 9" id="KW-0812">Transmembrane</keyword>
<dbReference type="Proteomes" id="UP000054874">
    <property type="component" value="Unassembled WGS sequence"/>
</dbReference>
<evidence type="ECO:0000256" key="8">
    <source>
        <dbReference type="ARBA" id="ARBA00023136"/>
    </source>
</evidence>
<proteinExistence type="inferred from homology"/>
<evidence type="ECO:0000256" key="3">
    <source>
        <dbReference type="ARBA" id="ARBA00022448"/>
    </source>
</evidence>
<sequence length="234" mass="25627">MKEIIDILKDLDWTPLFISLKTGVVATIISFFLGIFAARRVIHAGTRVKAVADGILTLPMVLPPTVAGFFLLLIFSRRRPLGMYLFDNFDIKIVQTWAGCVIAATVIAFPLMYRNARAAFEQIDVNLVYAGRTLGMSDVAIFWKVVMPTAGPGIMSGTILTFARALGEYGATSMLAGNIPGKTGTISQRIAMVIQDGDYVTAGVWVGIVLVIAFFVIFFMNLIAGKNIKQVKRW</sequence>
<dbReference type="GO" id="GO:0015098">
    <property type="term" value="F:molybdate ion transmembrane transporter activity"/>
    <property type="evidence" value="ECO:0007669"/>
    <property type="project" value="UniProtKB-UniRule"/>
</dbReference>
<dbReference type="Gene3D" id="1.10.3720.10">
    <property type="entry name" value="MetI-like"/>
    <property type="match status" value="1"/>
</dbReference>
<keyword evidence="3 9" id="KW-0813">Transport</keyword>
<dbReference type="PANTHER" id="PTHR30183:SF3">
    <property type="entry name" value="MOLYBDENUM TRANSPORT SYSTEM PERMEASE PROTEIN MODB"/>
    <property type="match status" value="1"/>
</dbReference>
<evidence type="ECO:0000256" key="5">
    <source>
        <dbReference type="ARBA" id="ARBA00022505"/>
    </source>
</evidence>
<dbReference type="EMBL" id="LNAM01000219">
    <property type="protein sequence ID" value="KSV57472.1"/>
    <property type="molecule type" value="Genomic_DNA"/>
</dbReference>
<feature type="transmembrane region" description="Helical" evidence="9">
    <location>
        <begin position="202"/>
        <end position="224"/>
    </location>
</feature>
<accession>A0A0V8QA93</accession>
<comment type="function">
    <text evidence="10">Part of the binding-protein-dependent transport system for molybdenum; probably responsible for the translocation of the substrate across the membrane.</text>
</comment>
<dbReference type="SUPFAM" id="SSF161098">
    <property type="entry name" value="MetI-like"/>
    <property type="match status" value="1"/>
</dbReference>
<organism evidence="12 13">
    <name type="scientific">Acetivibrio ethanolgignens</name>
    <dbReference type="NCBI Taxonomy" id="290052"/>
    <lineage>
        <taxon>Bacteria</taxon>
        <taxon>Bacillati</taxon>
        <taxon>Bacillota</taxon>
        <taxon>Clostridia</taxon>
        <taxon>Eubacteriales</taxon>
        <taxon>Oscillospiraceae</taxon>
        <taxon>Acetivibrio</taxon>
    </lineage>
</organism>
<evidence type="ECO:0000256" key="9">
    <source>
        <dbReference type="RuleBase" id="RU363032"/>
    </source>
</evidence>
<keyword evidence="13" id="KW-1185">Reference proteome</keyword>
<evidence type="ECO:0000259" key="11">
    <source>
        <dbReference type="PROSITE" id="PS50928"/>
    </source>
</evidence>
<feature type="transmembrane region" description="Helical" evidence="9">
    <location>
        <begin position="50"/>
        <end position="74"/>
    </location>
</feature>
<comment type="caution">
    <text evidence="12">The sequence shown here is derived from an EMBL/GenBank/DDBJ whole genome shotgun (WGS) entry which is preliminary data.</text>
</comment>
<comment type="similarity">
    <text evidence="2 10">Belongs to the binding-protein-dependent transport system permease family. CysTW subfamily.</text>
</comment>
<evidence type="ECO:0000256" key="1">
    <source>
        <dbReference type="ARBA" id="ARBA00004651"/>
    </source>
</evidence>
<dbReference type="PROSITE" id="PS50928">
    <property type="entry name" value="ABC_TM1"/>
    <property type="match status" value="1"/>
</dbReference>
<dbReference type="GO" id="GO:0005886">
    <property type="term" value="C:plasma membrane"/>
    <property type="evidence" value="ECO:0007669"/>
    <property type="project" value="UniProtKB-SubCell"/>
</dbReference>
<protein>
    <recommendedName>
        <fullName evidence="10">Molybdenum transport system permease</fullName>
    </recommendedName>
</protein>
<dbReference type="InterPro" id="IPR035906">
    <property type="entry name" value="MetI-like_sf"/>
</dbReference>
<name>A0A0V8QA93_9FIRM</name>
<dbReference type="CDD" id="cd06261">
    <property type="entry name" value="TM_PBP2"/>
    <property type="match status" value="1"/>
</dbReference>
<dbReference type="InterPro" id="IPR011867">
    <property type="entry name" value="ModB_ABC"/>
</dbReference>
<keyword evidence="7 9" id="KW-1133">Transmembrane helix</keyword>
<evidence type="ECO:0000313" key="13">
    <source>
        <dbReference type="Proteomes" id="UP000054874"/>
    </source>
</evidence>
<evidence type="ECO:0000256" key="2">
    <source>
        <dbReference type="ARBA" id="ARBA00007069"/>
    </source>
</evidence>
<dbReference type="PANTHER" id="PTHR30183">
    <property type="entry name" value="MOLYBDENUM TRANSPORT SYSTEM PERMEASE PROTEIN MODB"/>
    <property type="match status" value="1"/>
</dbReference>
<dbReference type="Pfam" id="PF00528">
    <property type="entry name" value="BPD_transp_1"/>
    <property type="match status" value="1"/>
</dbReference>
<evidence type="ECO:0000256" key="6">
    <source>
        <dbReference type="ARBA" id="ARBA00022692"/>
    </source>
</evidence>
<keyword evidence="4 10" id="KW-1003">Cell membrane</keyword>
<feature type="domain" description="ABC transmembrane type-1" evidence="11">
    <location>
        <begin position="16"/>
        <end position="221"/>
    </location>
</feature>
<reference evidence="12 13" key="1">
    <citation type="submission" date="2015-11" db="EMBL/GenBank/DDBJ databases">
        <title>Butyribacter intestini gen. nov., sp. nov., a butyric acid-producing bacterium of the family Lachnospiraceae isolated from the human faeces.</title>
        <authorList>
            <person name="Zou Y."/>
            <person name="Xue W."/>
            <person name="Luo G."/>
            <person name="Lv M."/>
        </authorList>
    </citation>
    <scope>NUCLEOTIDE SEQUENCE [LARGE SCALE GENOMIC DNA]</scope>
    <source>
        <strain evidence="12 13">ACET-33324</strain>
    </source>
</reference>
<evidence type="ECO:0000313" key="12">
    <source>
        <dbReference type="EMBL" id="KSV57472.1"/>
    </source>
</evidence>
<evidence type="ECO:0000256" key="4">
    <source>
        <dbReference type="ARBA" id="ARBA00022475"/>
    </source>
</evidence>
<dbReference type="NCBIfam" id="TIGR02141">
    <property type="entry name" value="modB_ABC"/>
    <property type="match status" value="1"/>
</dbReference>
<dbReference type="AlphaFoldDB" id="A0A0V8QA93"/>
<evidence type="ECO:0000256" key="7">
    <source>
        <dbReference type="ARBA" id="ARBA00022989"/>
    </source>
</evidence>
<dbReference type="STRING" id="290052.ASU35_04650"/>
<evidence type="ECO:0000256" key="10">
    <source>
        <dbReference type="RuleBase" id="RU365097"/>
    </source>
</evidence>